<evidence type="ECO:0000313" key="3">
    <source>
        <dbReference type="Proteomes" id="UP000028999"/>
    </source>
</evidence>
<keyword evidence="3" id="KW-1185">Reference proteome</keyword>
<dbReference type="Proteomes" id="UP000028999">
    <property type="component" value="Unassembled WGS sequence"/>
</dbReference>
<evidence type="ECO:0000313" key="2">
    <source>
        <dbReference type="EMBL" id="CDY11927.1"/>
    </source>
</evidence>
<dbReference type="Gramene" id="CDY11927">
    <property type="protein sequence ID" value="CDY11927"/>
    <property type="gene ID" value="GSBRNA2T00060772001"/>
</dbReference>
<name>A0A078FG08_BRANA</name>
<dbReference type="Pfam" id="PF08387">
    <property type="entry name" value="FBD"/>
    <property type="match status" value="1"/>
</dbReference>
<dbReference type="AlphaFoldDB" id="A0A078FG08"/>
<dbReference type="CDD" id="cd09272">
    <property type="entry name" value="RNase_HI_RT_Ty1"/>
    <property type="match status" value="1"/>
</dbReference>
<feature type="domain" description="FBD" evidence="1">
    <location>
        <begin position="295"/>
        <end position="364"/>
    </location>
</feature>
<dbReference type="SUPFAM" id="SSF56672">
    <property type="entry name" value="DNA/RNA polymerases"/>
    <property type="match status" value="1"/>
</dbReference>
<dbReference type="STRING" id="3708.A0A078FG08"/>
<dbReference type="SMART" id="SM00579">
    <property type="entry name" value="FBD"/>
    <property type="match status" value="1"/>
</dbReference>
<reference evidence="2 3" key="1">
    <citation type="journal article" date="2014" name="Science">
        <title>Plant genetics. Early allopolyploid evolution in the post-Neolithic Brassica napus oilseed genome.</title>
        <authorList>
            <person name="Chalhoub B."/>
            <person name="Denoeud F."/>
            <person name="Liu S."/>
            <person name="Parkin I.A."/>
            <person name="Tang H."/>
            <person name="Wang X."/>
            <person name="Chiquet J."/>
            <person name="Belcram H."/>
            <person name="Tong C."/>
            <person name="Samans B."/>
            <person name="Correa M."/>
            <person name="Da Silva C."/>
            <person name="Just J."/>
            <person name="Falentin C."/>
            <person name="Koh C.S."/>
            <person name="Le Clainche I."/>
            <person name="Bernard M."/>
            <person name="Bento P."/>
            <person name="Noel B."/>
            <person name="Labadie K."/>
            <person name="Alberti A."/>
            <person name="Charles M."/>
            <person name="Arnaud D."/>
            <person name="Guo H."/>
            <person name="Daviaud C."/>
            <person name="Alamery S."/>
            <person name="Jabbari K."/>
            <person name="Zhao M."/>
            <person name="Edger P.P."/>
            <person name="Chelaifa H."/>
            <person name="Tack D."/>
            <person name="Lassalle G."/>
            <person name="Mestiri I."/>
            <person name="Schnel N."/>
            <person name="Le Paslier M.C."/>
            <person name="Fan G."/>
            <person name="Renault V."/>
            <person name="Bayer P.E."/>
            <person name="Golicz A.A."/>
            <person name="Manoli S."/>
            <person name="Lee T.H."/>
            <person name="Thi V.H."/>
            <person name="Chalabi S."/>
            <person name="Hu Q."/>
            <person name="Fan C."/>
            <person name="Tollenaere R."/>
            <person name="Lu Y."/>
            <person name="Battail C."/>
            <person name="Shen J."/>
            <person name="Sidebottom C.H."/>
            <person name="Wang X."/>
            <person name="Canaguier A."/>
            <person name="Chauveau A."/>
            <person name="Berard A."/>
            <person name="Deniot G."/>
            <person name="Guan M."/>
            <person name="Liu Z."/>
            <person name="Sun F."/>
            <person name="Lim Y.P."/>
            <person name="Lyons E."/>
            <person name="Town C.D."/>
            <person name="Bancroft I."/>
            <person name="Wang X."/>
            <person name="Meng J."/>
            <person name="Ma J."/>
            <person name="Pires J.C."/>
            <person name="King G.J."/>
            <person name="Brunel D."/>
            <person name="Delourme R."/>
            <person name="Renard M."/>
            <person name="Aury J.M."/>
            <person name="Adams K.L."/>
            <person name="Batley J."/>
            <person name="Snowdon R.J."/>
            <person name="Tost J."/>
            <person name="Edwards D."/>
            <person name="Zhou Y."/>
            <person name="Hua W."/>
            <person name="Sharpe A.G."/>
            <person name="Paterson A.H."/>
            <person name="Guan C."/>
            <person name="Wincker P."/>
        </authorList>
    </citation>
    <scope>NUCLEOTIDE SEQUENCE [LARGE SCALE GENOMIC DNA]</scope>
    <source>
        <strain evidence="3">cv. Darmor-bzh</strain>
    </source>
</reference>
<accession>A0A078FG08</accession>
<gene>
    <name evidence="2" type="primary">BnaC03g13530D</name>
    <name evidence="2" type="ORF">GSBRNA2T00060772001</name>
</gene>
<dbReference type="InterPro" id="IPR006566">
    <property type="entry name" value="FBD"/>
</dbReference>
<dbReference type="PANTHER" id="PTHR11439">
    <property type="entry name" value="GAG-POL-RELATED RETROTRANSPOSON"/>
    <property type="match status" value="1"/>
</dbReference>
<dbReference type="PaxDb" id="3708-A0A078FG08"/>
<protein>
    <submittedName>
        <fullName evidence="2">BnaC03g13530D protein</fullName>
    </submittedName>
</protein>
<dbReference type="PANTHER" id="PTHR11439:SF467">
    <property type="entry name" value="INTEGRASE CATALYTIC DOMAIN-CONTAINING PROTEIN"/>
    <property type="match status" value="1"/>
</dbReference>
<organism evidence="2 3">
    <name type="scientific">Brassica napus</name>
    <name type="common">Rape</name>
    <dbReference type="NCBI Taxonomy" id="3708"/>
    <lineage>
        <taxon>Eukaryota</taxon>
        <taxon>Viridiplantae</taxon>
        <taxon>Streptophyta</taxon>
        <taxon>Embryophyta</taxon>
        <taxon>Tracheophyta</taxon>
        <taxon>Spermatophyta</taxon>
        <taxon>Magnoliopsida</taxon>
        <taxon>eudicotyledons</taxon>
        <taxon>Gunneridae</taxon>
        <taxon>Pentapetalae</taxon>
        <taxon>rosids</taxon>
        <taxon>malvids</taxon>
        <taxon>Brassicales</taxon>
        <taxon>Brassicaceae</taxon>
        <taxon>Brassiceae</taxon>
        <taxon>Brassica</taxon>
    </lineage>
</organism>
<dbReference type="InterPro" id="IPR043502">
    <property type="entry name" value="DNA/RNA_pol_sf"/>
</dbReference>
<evidence type="ECO:0000259" key="1">
    <source>
        <dbReference type="SMART" id="SM00579"/>
    </source>
</evidence>
<dbReference type="EMBL" id="LK032015">
    <property type="protein sequence ID" value="CDY11927.1"/>
    <property type="molecule type" value="Genomic_DNA"/>
</dbReference>
<sequence>MSNPGKEHWEAVKWIFRYLKGNPSLSLRFTKSKIGLQGYVDADNGGDIDSTKSTTGYVYTFGGTAICWVSKLQKIVSLSSCEAEYVAVTEATKEMIWLQSFLEELGHGQEKSVLYCDSKSAIDLAKNPVYHARTKHIHRRYHFIRSALEDEMLVLEKIPGSKNPADMLTKVVPYDKLRMYLVVEKCLHDNVTTLTIKVPSLKSAFLDTTSSGVEGGFVIDSPSLECCRRPLFTWAESNFFYFSKASMYLFTKLKRCIFCWYCLPPPCTFEHMHISISLNTHAPAGMTRAQFLNVCYLSLETLEWEGYEGRKKEKEVAAFILRSGRCLKNVTISSTSTDSDKKLEMLKELSLSFRRSPICQIAFN</sequence>
<proteinExistence type="predicted"/>